<dbReference type="InterPro" id="IPR017871">
    <property type="entry name" value="ABC_transporter-like_CS"/>
</dbReference>
<dbReference type="CDD" id="cd03230">
    <property type="entry name" value="ABC_DR_subfamily_A"/>
    <property type="match status" value="1"/>
</dbReference>
<dbReference type="Pfam" id="PF00005">
    <property type="entry name" value="ABC_tran"/>
    <property type="match status" value="1"/>
</dbReference>
<feature type="domain" description="ABC transporter" evidence="4">
    <location>
        <begin position="1"/>
        <end position="233"/>
    </location>
</feature>
<dbReference type="PROSITE" id="PS00211">
    <property type="entry name" value="ABC_TRANSPORTER_1"/>
    <property type="match status" value="1"/>
</dbReference>
<dbReference type="PANTHER" id="PTHR42939">
    <property type="entry name" value="ABC TRANSPORTER ATP-BINDING PROTEIN ALBC-RELATED"/>
    <property type="match status" value="1"/>
</dbReference>
<keyword evidence="2" id="KW-0547">Nucleotide-binding</keyword>
<sequence length="302" mass="34338">MMNDFVISASGVEKSYESFQLGPLELNIEPGVVVAFVGPNGSGKTTLFHMLMDIIKPDRGEIQLLGNALGQDDVLVKRRIGYVPDLSYIEEASGRVEEVAQFHSHWYPSWSAEKWTDLSRKFELNPMTKVRTLSKGMKRRLAFSLAVAQMPELLILDEPSAGMDPFIWRTMLDEIREFANTGERTVLIATHTVEEVRRLADYVAFLYKGRLLHYQEKDTMLDKWRMFWVEQQTASGLPGEVEREEGVLTRIVTRDAAVTERALEEAGIAIVRRQAVELDEILHYMMRASVKQTVEAGTKRGD</sequence>
<comment type="caution">
    <text evidence="5">The sequence shown here is derived from an EMBL/GenBank/DDBJ whole genome shotgun (WGS) entry which is preliminary data.</text>
</comment>
<evidence type="ECO:0000256" key="2">
    <source>
        <dbReference type="ARBA" id="ARBA00022741"/>
    </source>
</evidence>
<keyword evidence="6" id="KW-1185">Reference proteome</keyword>
<gene>
    <name evidence="5" type="ORF">ACFFNY_30865</name>
</gene>
<evidence type="ECO:0000259" key="4">
    <source>
        <dbReference type="PROSITE" id="PS50893"/>
    </source>
</evidence>
<name>A0ABV5W5Z6_9BACL</name>
<reference evidence="5 6" key="1">
    <citation type="submission" date="2024-09" db="EMBL/GenBank/DDBJ databases">
        <authorList>
            <person name="Sun Q."/>
            <person name="Mori K."/>
        </authorList>
    </citation>
    <scope>NUCLEOTIDE SEQUENCE [LARGE SCALE GENOMIC DNA]</scope>
    <source>
        <strain evidence="5 6">JCM 12520</strain>
    </source>
</reference>
<dbReference type="GO" id="GO:0005524">
    <property type="term" value="F:ATP binding"/>
    <property type="evidence" value="ECO:0007669"/>
    <property type="project" value="UniProtKB-KW"/>
</dbReference>
<evidence type="ECO:0000256" key="3">
    <source>
        <dbReference type="ARBA" id="ARBA00022840"/>
    </source>
</evidence>
<dbReference type="InterPro" id="IPR027417">
    <property type="entry name" value="P-loop_NTPase"/>
</dbReference>
<dbReference type="InterPro" id="IPR003593">
    <property type="entry name" value="AAA+_ATPase"/>
</dbReference>
<proteinExistence type="predicted"/>
<evidence type="ECO:0000313" key="6">
    <source>
        <dbReference type="Proteomes" id="UP001589619"/>
    </source>
</evidence>
<accession>A0ABV5W5Z6</accession>
<dbReference type="InterPro" id="IPR051782">
    <property type="entry name" value="ABC_Transporter_VariousFunc"/>
</dbReference>
<dbReference type="Gene3D" id="3.40.50.300">
    <property type="entry name" value="P-loop containing nucleotide triphosphate hydrolases"/>
    <property type="match status" value="1"/>
</dbReference>
<dbReference type="PANTHER" id="PTHR42939:SF1">
    <property type="entry name" value="ABC TRANSPORTER ATP-BINDING PROTEIN ALBC-RELATED"/>
    <property type="match status" value="1"/>
</dbReference>
<dbReference type="InterPro" id="IPR003439">
    <property type="entry name" value="ABC_transporter-like_ATP-bd"/>
</dbReference>
<keyword evidence="3 5" id="KW-0067">ATP-binding</keyword>
<dbReference type="PROSITE" id="PS50893">
    <property type="entry name" value="ABC_TRANSPORTER_2"/>
    <property type="match status" value="1"/>
</dbReference>
<evidence type="ECO:0000313" key="5">
    <source>
        <dbReference type="EMBL" id="MFB9755999.1"/>
    </source>
</evidence>
<dbReference type="SMART" id="SM00382">
    <property type="entry name" value="AAA"/>
    <property type="match status" value="1"/>
</dbReference>
<evidence type="ECO:0000256" key="1">
    <source>
        <dbReference type="ARBA" id="ARBA00022448"/>
    </source>
</evidence>
<dbReference type="SUPFAM" id="SSF52540">
    <property type="entry name" value="P-loop containing nucleoside triphosphate hydrolases"/>
    <property type="match status" value="1"/>
</dbReference>
<dbReference type="Proteomes" id="UP001589619">
    <property type="component" value="Unassembled WGS sequence"/>
</dbReference>
<organism evidence="5 6">
    <name type="scientific">Paenibacillus hodogayensis</name>
    <dbReference type="NCBI Taxonomy" id="279208"/>
    <lineage>
        <taxon>Bacteria</taxon>
        <taxon>Bacillati</taxon>
        <taxon>Bacillota</taxon>
        <taxon>Bacilli</taxon>
        <taxon>Bacillales</taxon>
        <taxon>Paenibacillaceae</taxon>
        <taxon>Paenibacillus</taxon>
    </lineage>
</organism>
<dbReference type="RefSeq" id="WP_379120536.1">
    <property type="nucleotide sequence ID" value="NZ_JBHMAG010000020.1"/>
</dbReference>
<protein>
    <submittedName>
        <fullName evidence="5">ATP-binding cassette domain-containing protein</fullName>
    </submittedName>
</protein>
<dbReference type="EMBL" id="JBHMAG010000020">
    <property type="protein sequence ID" value="MFB9755999.1"/>
    <property type="molecule type" value="Genomic_DNA"/>
</dbReference>
<keyword evidence="1" id="KW-0813">Transport</keyword>